<organism evidence="1 2">
    <name type="scientific">Rossellomorea pakistanensis</name>
    <dbReference type="NCBI Taxonomy" id="992288"/>
    <lineage>
        <taxon>Bacteria</taxon>
        <taxon>Bacillati</taxon>
        <taxon>Bacillota</taxon>
        <taxon>Bacilli</taxon>
        <taxon>Bacillales</taxon>
        <taxon>Bacillaceae</taxon>
        <taxon>Rossellomorea</taxon>
    </lineage>
</organism>
<dbReference type="RefSeq" id="WP_205168055.1">
    <property type="nucleotide sequence ID" value="NZ_JAFBDZ010000001.1"/>
</dbReference>
<keyword evidence="1" id="KW-0808">Transferase</keyword>
<keyword evidence="1" id="KW-0418">Kinase</keyword>
<protein>
    <submittedName>
        <fullName evidence="1">Ser/Thr protein kinase RdoA (MazF antagonist)</fullName>
    </submittedName>
</protein>
<reference evidence="1 2" key="1">
    <citation type="submission" date="2021-01" db="EMBL/GenBank/DDBJ databases">
        <title>Genomic Encyclopedia of Type Strains, Phase IV (KMG-IV): sequencing the most valuable type-strain genomes for metagenomic binning, comparative biology and taxonomic classification.</title>
        <authorList>
            <person name="Goeker M."/>
        </authorList>
    </citation>
    <scope>NUCLEOTIDE SEQUENCE [LARGE SCALE GENOMIC DNA]</scope>
    <source>
        <strain evidence="1 2">DSM 24834</strain>
    </source>
</reference>
<keyword evidence="2" id="KW-1185">Reference proteome</keyword>
<sequence>MKGYSKERVLSESELKAVPIFQHLHYFYLYCVIRNSLDLDPAEGHSEWMNNLIKKIQFMQNKIKDKIFNDDLK</sequence>
<proteinExistence type="predicted"/>
<gene>
    <name evidence="1" type="ORF">JOC86_000361</name>
</gene>
<dbReference type="EMBL" id="JAFBDZ010000001">
    <property type="protein sequence ID" value="MBM7583824.1"/>
    <property type="molecule type" value="Genomic_DNA"/>
</dbReference>
<evidence type="ECO:0000313" key="1">
    <source>
        <dbReference type="EMBL" id="MBM7583824.1"/>
    </source>
</evidence>
<evidence type="ECO:0000313" key="2">
    <source>
        <dbReference type="Proteomes" id="UP001646157"/>
    </source>
</evidence>
<name>A0ABS2N7M2_9BACI</name>
<accession>A0ABS2N7M2</accession>
<dbReference type="GO" id="GO:0016301">
    <property type="term" value="F:kinase activity"/>
    <property type="evidence" value="ECO:0007669"/>
    <property type="project" value="UniProtKB-KW"/>
</dbReference>
<comment type="caution">
    <text evidence="1">The sequence shown here is derived from an EMBL/GenBank/DDBJ whole genome shotgun (WGS) entry which is preliminary data.</text>
</comment>
<dbReference type="Proteomes" id="UP001646157">
    <property type="component" value="Unassembled WGS sequence"/>
</dbReference>